<name>A0A940MTS9_9RHOB</name>
<comment type="caution">
    <text evidence="2">The sequence shown here is derived from an EMBL/GenBank/DDBJ whole genome shotgun (WGS) entry which is preliminary data.</text>
</comment>
<feature type="signal peptide" evidence="1">
    <location>
        <begin position="1"/>
        <end position="20"/>
    </location>
</feature>
<sequence length="298" mass="30826">MKLLAATAFALLPLAAAAQAVDPATLSQSDLLGREIGFGLASSALDAQRPGIWTMGSTARTVASPPAAQSSDVLRRNAVAGYGFGQSGVSAFLGYGQAASDLSNDREEARIRSYFLGLAYAGETPHMRYGATAYVGRSHNVVDAPDALTGSADHDGRLTGLSGRITTQLSGTPQKGVDLTIQGDLLRHETRDFTVTGYGGQTVGARESTASRLRAELGMPMQLRGWSLRPYAAMGLYGGNQDDLNVGTATIGASDAFGTTQFSLGTGFAARNGVGGRVEMSVDKQGEAGALAGIGFHF</sequence>
<protein>
    <recommendedName>
        <fullName evidence="4">Autotransporter domain-containing protein</fullName>
    </recommendedName>
</protein>
<evidence type="ECO:0000313" key="2">
    <source>
        <dbReference type="EMBL" id="MBP0483837.1"/>
    </source>
</evidence>
<organism evidence="2 3">
    <name type="scientific">Sagittula salina</name>
    <dbReference type="NCBI Taxonomy" id="2820268"/>
    <lineage>
        <taxon>Bacteria</taxon>
        <taxon>Pseudomonadati</taxon>
        <taxon>Pseudomonadota</taxon>
        <taxon>Alphaproteobacteria</taxon>
        <taxon>Rhodobacterales</taxon>
        <taxon>Roseobacteraceae</taxon>
        <taxon>Sagittula</taxon>
    </lineage>
</organism>
<dbReference type="InterPro" id="IPR036709">
    <property type="entry name" value="Autotransporte_beta_dom_sf"/>
</dbReference>
<dbReference type="EMBL" id="JAGISH010000008">
    <property type="protein sequence ID" value="MBP0483837.1"/>
    <property type="molecule type" value="Genomic_DNA"/>
</dbReference>
<dbReference type="SUPFAM" id="SSF103515">
    <property type="entry name" value="Autotransporter"/>
    <property type="match status" value="1"/>
</dbReference>
<dbReference type="RefSeq" id="WP_209361774.1">
    <property type="nucleotide sequence ID" value="NZ_JAGISH010000008.1"/>
</dbReference>
<dbReference type="Proteomes" id="UP000675940">
    <property type="component" value="Unassembled WGS sequence"/>
</dbReference>
<proteinExistence type="predicted"/>
<accession>A0A940MTS9</accession>
<keyword evidence="1" id="KW-0732">Signal</keyword>
<gene>
    <name evidence="2" type="ORF">J5474_15235</name>
</gene>
<evidence type="ECO:0008006" key="4">
    <source>
        <dbReference type="Google" id="ProtNLM"/>
    </source>
</evidence>
<evidence type="ECO:0000256" key="1">
    <source>
        <dbReference type="SAM" id="SignalP"/>
    </source>
</evidence>
<keyword evidence="3" id="KW-1185">Reference proteome</keyword>
<dbReference type="Gene3D" id="2.40.128.130">
    <property type="entry name" value="Autotransporter beta-domain"/>
    <property type="match status" value="1"/>
</dbReference>
<evidence type="ECO:0000313" key="3">
    <source>
        <dbReference type="Proteomes" id="UP000675940"/>
    </source>
</evidence>
<feature type="chain" id="PRO_5037690258" description="Autotransporter domain-containing protein" evidence="1">
    <location>
        <begin position="21"/>
        <end position="298"/>
    </location>
</feature>
<dbReference type="AlphaFoldDB" id="A0A940MTS9"/>
<reference evidence="2" key="1">
    <citation type="submission" date="2021-03" db="EMBL/GenBank/DDBJ databases">
        <title>Sagittula salina sp. nov. strain M10.9X isolated from the marine waste.</title>
        <authorList>
            <person name="Satari L."/>
            <person name="Molina-Menor E."/>
            <person name="Vidal-Verdu A."/>
            <person name="Pascual J."/>
            <person name="Pereto J."/>
            <person name="Porcar M."/>
        </authorList>
    </citation>
    <scope>NUCLEOTIDE SEQUENCE</scope>
    <source>
        <strain evidence="2">M10.9X</strain>
    </source>
</reference>